<dbReference type="Gene3D" id="2.60.120.10">
    <property type="entry name" value="Jelly Rolls"/>
    <property type="match status" value="1"/>
</dbReference>
<name>A0A853EV62_9MICO</name>
<feature type="region of interest" description="Disordered" evidence="1">
    <location>
        <begin position="64"/>
        <end position="88"/>
    </location>
</feature>
<dbReference type="AlphaFoldDB" id="A0A853EV62"/>
<dbReference type="InterPro" id="IPR011051">
    <property type="entry name" value="RmlC_Cupin_sf"/>
</dbReference>
<gene>
    <name evidence="3" type="ORF">HZZ10_12580</name>
</gene>
<dbReference type="Proteomes" id="UP000561011">
    <property type="component" value="Unassembled WGS sequence"/>
</dbReference>
<evidence type="ECO:0000259" key="2">
    <source>
        <dbReference type="Pfam" id="PF07883"/>
    </source>
</evidence>
<evidence type="ECO:0000313" key="4">
    <source>
        <dbReference type="Proteomes" id="UP000561011"/>
    </source>
</evidence>
<evidence type="ECO:0000313" key="3">
    <source>
        <dbReference type="EMBL" id="NYS94351.1"/>
    </source>
</evidence>
<comment type="caution">
    <text evidence="3">The sequence shown here is derived from an EMBL/GenBank/DDBJ whole genome shotgun (WGS) entry which is preliminary data.</text>
</comment>
<proteinExistence type="predicted"/>
<dbReference type="InterPro" id="IPR014710">
    <property type="entry name" value="RmlC-like_jellyroll"/>
</dbReference>
<organism evidence="3 4">
    <name type="scientific">Sanguibacter inulinus</name>
    <dbReference type="NCBI Taxonomy" id="60922"/>
    <lineage>
        <taxon>Bacteria</taxon>
        <taxon>Bacillati</taxon>
        <taxon>Actinomycetota</taxon>
        <taxon>Actinomycetes</taxon>
        <taxon>Micrococcales</taxon>
        <taxon>Sanguibacteraceae</taxon>
        <taxon>Sanguibacter</taxon>
    </lineage>
</organism>
<dbReference type="RefSeq" id="WP_179913773.1">
    <property type="nucleotide sequence ID" value="NZ_JACBYE010000031.1"/>
</dbReference>
<accession>A0A853EV62</accession>
<dbReference type="InterPro" id="IPR013096">
    <property type="entry name" value="Cupin_2"/>
</dbReference>
<dbReference type="SUPFAM" id="SSF51182">
    <property type="entry name" value="RmlC-like cupins"/>
    <property type="match status" value="1"/>
</dbReference>
<dbReference type="EMBL" id="JACBYE010000031">
    <property type="protein sequence ID" value="NYS94351.1"/>
    <property type="molecule type" value="Genomic_DNA"/>
</dbReference>
<reference evidence="3 4" key="1">
    <citation type="submission" date="2020-07" db="EMBL/GenBank/DDBJ databases">
        <title>MOT database genomes.</title>
        <authorList>
            <person name="Joseph S."/>
            <person name="Aduse-Opoku J."/>
            <person name="Hashim A."/>
            <person name="Wade W."/>
            <person name="Curtis M."/>
        </authorList>
    </citation>
    <scope>NUCLEOTIDE SEQUENCE [LARGE SCALE GENOMIC DNA]</scope>
    <source>
        <strain evidence="3 4">DSM 100099</strain>
    </source>
</reference>
<feature type="domain" description="Cupin type-2" evidence="2">
    <location>
        <begin position="36"/>
        <end position="99"/>
    </location>
</feature>
<protein>
    <submittedName>
        <fullName evidence="3">Cupin domain-containing protein</fullName>
    </submittedName>
</protein>
<keyword evidence="4" id="KW-1185">Reference proteome</keyword>
<evidence type="ECO:0000256" key="1">
    <source>
        <dbReference type="SAM" id="MobiDB-lite"/>
    </source>
</evidence>
<sequence>MDITTETPTFFHDAPGIGMTQLLDGKTTGRTRIDVATLAPGSTLPRHAAGTDQVFAVLAGRGRVSSDDGVEHPVGPGTTVRWSKGEQHTSWADTEMTVVIVQTREATQD</sequence>
<dbReference type="Pfam" id="PF07883">
    <property type="entry name" value="Cupin_2"/>
    <property type="match status" value="1"/>
</dbReference>